<dbReference type="Proteomes" id="UP000318242">
    <property type="component" value="Unassembled WGS sequence"/>
</dbReference>
<protein>
    <submittedName>
        <fullName evidence="2">Lipoprotein</fullName>
    </submittedName>
</protein>
<organism evidence="2 3">
    <name type="scientific">Vibrio comitans NBRC 102076</name>
    <dbReference type="NCBI Taxonomy" id="1219078"/>
    <lineage>
        <taxon>Bacteria</taxon>
        <taxon>Pseudomonadati</taxon>
        <taxon>Pseudomonadota</taxon>
        <taxon>Gammaproteobacteria</taxon>
        <taxon>Vibrionales</taxon>
        <taxon>Vibrionaceae</taxon>
        <taxon>Vibrio</taxon>
    </lineage>
</organism>
<dbReference type="OrthoDB" id="5291732at2"/>
<feature type="chain" id="PRO_5021366009" evidence="1">
    <location>
        <begin position="21"/>
        <end position="252"/>
    </location>
</feature>
<dbReference type="AlphaFoldDB" id="A0A4Y3IQW5"/>
<reference evidence="2 3" key="1">
    <citation type="submission" date="2019-06" db="EMBL/GenBank/DDBJ databases">
        <title>Whole genome shotgun sequence of Vibrio comitans NBRC 102076.</title>
        <authorList>
            <person name="Hosoyama A."/>
            <person name="Uohara A."/>
            <person name="Ohji S."/>
            <person name="Ichikawa N."/>
        </authorList>
    </citation>
    <scope>NUCLEOTIDE SEQUENCE [LARGE SCALE GENOMIC DNA]</scope>
    <source>
        <strain evidence="2 3">NBRC 102076</strain>
    </source>
</reference>
<evidence type="ECO:0000256" key="1">
    <source>
        <dbReference type="SAM" id="SignalP"/>
    </source>
</evidence>
<evidence type="ECO:0000313" key="3">
    <source>
        <dbReference type="Proteomes" id="UP000318242"/>
    </source>
</evidence>
<keyword evidence="2" id="KW-0449">Lipoprotein</keyword>
<proteinExistence type="predicted"/>
<feature type="signal peptide" evidence="1">
    <location>
        <begin position="1"/>
        <end position="20"/>
    </location>
</feature>
<keyword evidence="1" id="KW-0732">Signal</keyword>
<sequence length="252" mass="27650">MNKKLLLLTIPLVAPTIVIANDEVADMSDPLAVFTQVGAGMTDRGLNLKIGQMYDTGSDITAAMNVIEIKGIGGETLGGRSDANDSVDSFRFRNFGVELTNGRGKQIDMNYDFQNESGTVSYSIIQALPSFGPLTLYPLAGAGVAFGNAVEDDGSKEAGYLIPGTFGVIGTYARINVTDKLWLNYNPMWMTTLSGSDDFTDNGFAGRSDLLTHEFAVSYQIQPRFNVRYYANWDQVRSFDDGDHRIEFNYQL</sequence>
<dbReference type="EMBL" id="BJLH01000014">
    <property type="protein sequence ID" value="GEA61929.1"/>
    <property type="molecule type" value="Genomic_DNA"/>
</dbReference>
<evidence type="ECO:0000313" key="2">
    <source>
        <dbReference type="EMBL" id="GEA61929.1"/>
    </source>
</evidence>
<gene>
    <name evidence="2" type="ORF">VCO01S_31220</name>
</gene>
<name>A0A4Y3IQW5_9VIBR</name>
<comment type="caution">
    <text evidence="2">The sequence shown here is derived from an EMBL/GenBank/DDBJ whole genome shotgun (WGS) entry which is preliminary data.</text>
</comment>
<accession>A0A4Y3IQW5</accession>
<keyword evidence="3" id="KW-1185">Reference proteome</keyword>